<reference evidence="1 2" key="1">
    <citation type="submission" date="2018-09" db="EMBL/GenBank/DDBJ databases">
        <title>YIM PH21274 draft genome.</title>
        <authorList>
            <person name="Miao C."/>
        </authorList>
    </citation>
    <scope>NUCLEOTIDE SEQUENCE [LARGE SCALE GENOMIC DNA]</scope>
    <source>
        <strain evidence="1 2">YIM PH 21724</strain>
    </source>
</reference>
<dbReference type="AlphaFoldDB" id="A0A3A4KTP8"/>
<dbReference type="OrthoDB" id="33091at2"/>
<comment type="caution">
    <text evidence="1">The sequence shown here is derived from an EMBL/GenBank/DDBJ whole genome shotgun (WGS) entry which is preliminary data.</text>
</comment>
<gene>
    <name evidence="1" type="ORF">D5S18_11380</name>
</gene>
<evidence type="ECO:0000313" key="2">
    <source>
        <dbReference type="Proteomes" id="UP000266677"/>
    </source>
</evidence>
<protein>
    <submittedName>
        <fullName evidence="1">Prevent-host-death protein</fullName>
    </submittedName>
</protein>
<sequence>MPLQPEITQADLRNRSEAILDAVEHGRSFIVTRDGHRTAELTPLPRRRFVTRADFAAKSRDAPAVDLDLFRADQDAAANREASTSTSQA</sequence>
<name>A0A3A4KTP8_9NOCA</name>
<keyword evidence="2" id="KW-1185">Reference proteome</keyword>
<evidence type="ECO:0000313" key="1">
    <source>
        <dbReference type="EMBL" id="RJO76826.1"/>
    </source>
</evidence>
<accession>A0A3A4KTP8</accession>
<dbReference type="Proteomes" id="UP000266677">
    <property type="component" value="Unassembled WGS sequence"/>
</dbReference>
<dbReference type="EMBL" id="QZFU01000016">
    <property type="protein sequence ID" value="RJO76826.1"/>
    <property type="molecule type" value="Genomic_DNA"/>
</dbReference>
<proteinExistence type="predicted"/>
<organism evidence="1 2">
    <name type="scientific">Nocardia panacis</name>
    <dbReference type="NCBI Taxonomy" id="2340916"/>
    <lineage>
        <taxon>Bacteria</taxon>
        <taxon>Bacillati</taxon>
        <taxon>Actinomycetota</taxon>
        <taxon>Actinomycetes</taxon>
        <taxon>Mycobacteriales</taxon>
        <taxon>Nocardiaceae</taxon>
        <taxon>Nocardia</taxon>
    </lineage>
</organism>